<keyword evidence="6 10" id="KW-1133">Transmembrane helix</keyword>
<comment type="similarity">
    <text evidence="2">Belongs to the cation diffusion facilitator (CDF) transporter (TC 2.A.4) family. SLC30A subfamily.</text>
</comment>
<evidence type="ECO:0000256" key="7">
    <source>
        <dbReference type="ARBA" id="ARBA00023065"/>
    </source>
</evidence>
<dbReference type="Proteomes" id="UP000242188">
    <property type="component" value="Unassembled WGS sequence"/>
</dbReference>
<dbReference type="SUPFAM" id="SSF161111">
    <property type="entry name" value="Cation efflux protein transmembrane domain-like"/>
    <property type="match status" value="1"/>
</dbReference>
<evidence type="ECO:0000256" key="8">
    <source>
        <dbReference type="ARBA" id="ARBA00023136"/>
    </source>
</evidence>
<dbReference type="InterPro" id="IPR027469">
    <property type="entry name" value="Cation_efflux_TMD_sf"/>
</dbReference>
<feature type="transmembrane region" description="Helical" evidence="10">
    <location>
        <begin position="302"/>
        <end position="323"/>
    </location>
</feature>
<protein>
    <submittedName>
        <fullName evidence="13">Zinc transporter 2</fullName>
    </submittedName>
</protein>
<evidence type="ECO:0000259" key="12">
    <source>
        <dbReference type="Pfam" id="PF16916"/>
    </source>
</evidence>
<feature type="transmembrane region" description="Helical" evidence="10">
    <location>
        <begin position="86"/>
        <end position="111"/>
    </location>
</feature>
<dbReference type="GO" id="GO:0010043">
    <property type="term" value="P:response to zinc ion"/>
    <property type="evidence" value="ECO:0007669"/>
    <property type="project" value="TreeGrafter"/>
</dbReference>
<evidence type="ECO:0000256" key="9">
    <source>
        <dbReference type="SAM" id="MobiDB-lite"/>
    </source>
</evidence>
<keyword evidence="5" id="KW-0864">Zinc transport</keyword>
<keyword evidence="4 10" id="KW-0812">Transmembrane</keyword>
<feature type="domain" description="Cation efflux protein transmembrane" evidence="11">
    <location>
        <begin position="86"/>
        <end position="331"/>
    </location>
</feature>
<dbReference type="Pfam" id="PF01545">
    <property type="entry name" value="Cation_efflux"/>
    <property type="match status" value="1"/>
</dbReference>
<dbReference type="EMBL" id="NEDP02076745">
    <property type="protein sequence ID" value="OWF34987.1"/>
    <property type="molecule type" value="Genomic_DNA"/>
</dbReference>
<name>A0A210PEU1_MIZYE</name>
<proteinExistence type="inferred from homology"/>
<dbReference type="InterPro" id="IPR027470">
    <property type="entry name" value="Cation_efflux_CTD"/>
</dbReference>
<evidence type="ECO:0000256" key="6">
    <source>
        <dbReference type="ARBA" id="ARBA00022989"/>
    </source>
</evidence>
<dbReference type="InterPro" id="IPR036837">
    <property type="entry name" value="Cation_efflux_CTD_sf"/>
</dbReference>
<keyword evidence="5" id="KW-0862">Zinc</keyword>
<dbReference type="NCBIfam" id="TIGR01297">
    <property type="entry name" value="CDF"/>
    <property type="match status" value="1"/>
</dbReference>
<dbReference type="Gene3D" id="1.20.1510.10">
    <property type="entry name" value="Cation efflux protein transmembrane domain"/>
    <property type="match status" value="1"/>
</dbReference>
<evidence type="ECO:0000313" key="14">
    <source>
        <dbReference type="Proteomes" id="UP000242188"/>
    </source>
</evidence>
<dbReference type="GO" id="GO:0005886">
    <property type="term" value="C:plasma membrane"/>
    <property type="evidence" value="ECO:0007669"/>
    <property type="project" value="TreeGrafter"/>
</dbReference>
<dbReference type="Pfam" id="PF16916">
    <property type="entry name" value="ZT_dimer"/>
    <property type="match status" value="1"/>
</dbReference>
<keyword evidence="7" id="KW-0406">Ion transport</keyword>
<keyword evidence="8 10" id="KW-0472">Membrane</keyword>
<evidence type="ECO:0000256" key="2">
    <source>
        <dbReference type="ARBA" id="ARBA00008873"/>
    </source>
</evidence>
<dbReference type="GO" id="GO:0005385">
    <property type="term" value="F:zinc ion transmembrane transporter activity"/>
    <property type="evidence" value="ECO:0007669"/>
    <property type="project" value="TreeGrafter"/>
</dbReference>
<evidence type="ECO:0000256" key="10">
    <source>
        <dbReference type="SAM" id="Phobius"/>
    </source>
</evidence>
<keyword evidence="3" id="KW-0813">Transport</keyword>
<dbReference type="PANTHER" id="PTHR11562:SF17">
    <property type="entry name" value="RE54080P-RELATED"/>
    <property type="match status" value="1"/>
</dbReference>
<evidence type="ECO:0000256" key="4">
    <source>
        <dbReference type="ARBA" id="ARBA00022692"/>
    </source>
</evidence>
<dbReference type="InterPro" id="IPR050681">
    <property type="entry name" value="CDF/SLC30A"/>
</dbReference>
<feature type="transmembrane region" description="Helical" evidence="10">
    <location>
        <begin position="123"/>
        <end position="141"/>
    </location>
</feature>
<keyword evidence="14" id="KW-1185">Reference proteome</keyword>
<evidence type="ECO:0000259" key="11">
    <source>
        <dbReference type="Pfam" id="PF01545"/>
    </source>
</evidence>
<dbReference type="STRING" id="6573.A0A210PEU1"/>
<feature type="domain" description="Cation efflux protein cytoplasmic" evidence="12">
    <location>
        <begin position="335"/>
        <end position="410"/>
    </location>
</feature>
<dbReference type="InterPro" id="IPR002524">
    <property type="entry name" value="Cation_efflux"/>
</dbReference>
<evidence type="ECO:0000256" key="3">
    <source>
        <dbReference type="ARBA" id="ARBA00022448"/>
    </source>
</evidence>
<dbReference type="PANTHER" id="PTHR11562">
    <property type="entry name" value="CATION EFFLUX PROTEIN/ ZINC TRANSPORTER"/>
    <property type="match status" value="1"/>
</dbReference>
<accession>A0A210PEU1</accession>
<comment type="caution">
    <text evidence="13">The sequence shown here is derived from an EMBL/GenBank/DDBJ whole genome shotgun (WGS) entry which is preliminary data.</text>
</comment>
<evidence type="ECO:0000313" key="13">
    <source>
        <dbReference type="EMBL" id="OWF34987.1"/>
    </source>
</evidence>
<evidence type="ECO:0000256" key="1">
    <source>
        <dbReference type="ARBA" id="ARBA00004141"/>
    </source>
</evidence>
<dbReference type="InterPro" id="IPR058533">
    <property type="entry name" value="Cation_efflux_TM"/>
</dbReference>
<gene>
    <name evidence="13" type="ORF">KP79_PYT23809</name>
</gene>
<feature type="transmembrane region" description="Helical" evidence="10">
    <location>
        <begin position="187"/>
        <end position="208"/>
    </location>
</feature>
<dbReference type="AlphaFoldDB" id="A0A210PEU1"/>
<evidence type="ECO:0000256" key="5">
    <source>
        <dbReference type="ARBA" id="ARBA00022906"/>
    </source>
</evidence>
<organism evidence="13 14">
    <name type="scientific">Mizuhopecten yessoensis</name>
    <name type="common">Japanese scallop</name>
    <name type="synonym">Patinopecten yessoensis</name>
    <dbReference type="NCBI Taxonomy" id="6573"/>
    <lineage>
        <taxon>Eukaryota</taxon>
        <taxon>Metazoa</taxon>
        <taxon>Spiralia</taxon>
        <taxon>Lophotrochozoa</taxon>
        <taxon>Mollusca</taxon>
        <taxon>Bivalvia</taxon>
        <taxon>Autobranchia</taxon>
        <taxon>Pteriomorphia</taxon>
        <taxon>Pectinida</taxon>
        <taxon>Pectinoidea</taxon>
        <taxon>Pectinidae</taxon>
        <taxon>Mizuhopecten</taxon>
    </lineage>
</organism>
<sequence>MADSEDAPLLVPRTEVVTPGTARSGRPRSRCSLSLNEGDVQNYIDGTQSNTRDSADQFPGEIGLKLGHCHANKMRAGLDKTARRKLLLASGLCLFFMTAEFIGGILAHSLAILSDAAHMLTDLASFLISLFAIFLASRPATKKLSFGWYRAEILGALMSIVMLWVLTGILAYMGVQRIIKSDYTIEPVIMLITASLGVCINILMGLTLHQHGHTHGGGGGGHSHHHDDSDTKNLVNSSAEDRSPGYGSVTEMEQQSQDEPHEHSSNNINVRAAFIHVLGDLLQSIGVLIAAVIIFFKPEWKIADPICTFIFSFLVLVTTFTVVRDLLRVLMEGTPRGMDIENVQSRLYKLPGVKDIHDLRVWSLSMDKLALSVHLAVSAGHDPLEILKAATQMIQLNFGIQETTIQTEAYEEEMLNCTQCQDLPD</sequence>
<reference evidence="13 14" key="1">
    <citation type="journal article" date="2017" name="Nat. Ecol. Evol.">
        <title>Scallop genome provides insights into evolution of bilaterian karyotype and development.</title>
        <authorList>
            <person name="Wang S."/>
            <person name="Zhang J."/>
            <person name="Jiao W."/>
            <person name="Li J."/>
            <person name="Xun X."/>
            <person name="Sun Y."/>
            <person name="Guo X."/>
            <person name="Huan P."/>
            <person name="Dong B."/>
            <person name="Zhang L."/>
            <person name="Hu X."/>
            <person name="Sun X."/>
            <person name="Wang J."/>
            <person name="Zhao C."/>
            <person name="Wang Y."/>
            <person name="Wang D."/>
            <person name="Huang X."/>
            <person name="Wang R."/>
            <person name="Lv J."/>
            <person name="Li Y."/>
            <person name="Zhang Z."/>
            <person name="Liu B."/>
            <person name="Lu W."/>
            <person name="Hui Y."/>
            <person name="Liang J."/>
            <person name="Zhou Z."/>
            <person name="Hou R."/>
            <person name="Li X."/>
            <person name="Liu Y."/>
            <person name="Li H."/>
            <person name="Ning X."/>
            <person name="Lin Y."/>
            <person name="Zhao L."/>
            <person name="Xing Q."/>
            <person name="Dou J."/>
            <person name="Li Y."/>
            <person name="Mao J."/>
            <person name="Guo H."/>
            <person name="Dou H."/>
            <person name="Li T."/>
            <person name="Mu C."/>
            <person name="Jiang W."/>
            <person name="Fu Q."/>
            <person name="Fu X."/>
            <person name="Miao Y."/>
            <person name="Liu J."/>
            <person name="Yu Q."/>
            <person name="Li R."/>
            <person name="Liao H."/>
            <person name="Li X."/>
            <person name="Kong Y."/>
            <person name="Jiang Z."/>
            <person name="Chourrout D."/>
            <person name="Li R."/>
            <person name="Bao Z."/>
        </authorList>
    </citation>
    <scope>NUCLEOTIDE SEQUENCE [LARGE SCALE GENOMIC DNA]</scope>
    <source>
        <strain evidence="13 14">PY_sf001</strain>
    </source>
</reference>
<feature type="transmembrane region" description="Helical" evidence="10">
    <location>
        <begin position="153"/>
        <end position="175"/>
    </location>
</feature>
<comment type="subcellular location">
    <subcellularLocation>
        <location evidence="1">Membrane</location>
        <topology evidence="1">Multi-pass membrane protein</topology>
    </subcellularLocation>
</comment>
<dbReference type="OrthoDB" id="9944568at2759"/>
<feature type="transmembrane region" description="Helical" evidence="10">
    <location>
        <begin position="273"/>
        <end position="296"/>
    </location>
</feature>
<dbReference type="SUPFAM" id="SSF160240">
    <property type="entry name" value="Cation efflux protein cytoplasmic domain-like"/>
    <property type="match status" value="1"/>
</dbReference>
<feature type="region of interest" description="Disordered" evidence="9">
    <location>
        <begin position="214"/>
        <end position="263"/>
    </location>
</feature>